<evidence type="ECO:0000256" key="3">
    <source>
        <dbReference type="ARBA" id="ARBA00022679"/>
    </source>
</evidence>
<dbReference type="Proteomes" id="UP000030170">
    <property type="component" value="Unassembled WGS sequence"/>
</dbReference>
<comment type="catalytic activity">
    <reaction evidence="7">
        <text>L-threonyl-[protein] + ATP = O-phospho-L-threonyl-[protein] + ADP + H(+)</text>
        <dbReference type="Rhea" id="RHEA:46608"/>
        <dbReference type="Rhea" id="RHEA-COMP:11060"/>
        <dbReference type="Rhea" id="RHEA-COMP:11605"/>
        <dbReference type="ChEBI" id="CHEBI:15378"/>
        <dbReference type="ChEBI" id="CHEBI:30013"/>
        <dbReference type="ChEBI" id="CHEBI:30616"/>
        <dbReference type="ChEBI" id="CHEBI:61977"/>
        <dbReference type="ChEBI" id="CHEBI:456216"/>
        <dbReference type="EC" id="2.7.11.1"/>
    </reaction>
</comment>
<proteinExistence type="predicted"/>
<evidence type="ECO:0000256" key="6">
    <source>
        <dbReference type="ARBA" id="ARBA00022840"/>
    </source>
</evidence>
<dbReference type="SMART" id="SM00219">
    <property type="entry name" value="TyrKc"/>
    <property type="match status" value="1"/>
</dbReference>
<dbReference type="PROSITE" id="PS00109">
    <property type="entry name" value="PROTEIN_KINASE_TYR"/>
    <property type="match status" value="1"/>
</dbReference>
<dbReference type="Pfam" id="PF00069">
    <property type="entry name" value="Pkinase"/>
    <property type="match status" value="1"/>
</dbReference>
<keyword evidence="13" id="KW-1185">Reference proteome</keyword>
<comment type="catalytic activity">
    <reaction evidence="8">
        <text>L-seryl-[protein] + ATP = O-phospho-L-seryl-[protein] + ADP + H(+)</text>
        <dbReference type="Rhea" id="RHEA:17989"/>
        <dbReference type="Rhea" id="RHEA-COMP:9863"/>
        <dbReference type="Rhea" id="RHEA-COMP:11604"/>
        <dbReference type="ChEBI" id="CHEBI:15378"/>
        <dbReference type="ChEBI" id="CHEBI:29999"/>
        <dbReference type="ChEBI" id="CHEBI:30616"/>
        <dbReference type="ChEBI" id="CHEBI:83421"/>
        <dbReference type="ChEBI" id="CHEBI:456216"/>
        <dbReference type="EC" id="2.7.11.1"/>
    </reaction>
</comment>
<dbReference type="PANTHER" id="PTHR24363">
    <property type="entry name" value="SERINE/THREONINE PROTEIN KINASE"/>
    <property type="match status" value="1"/>
</dbReference>
<evidence type="ECO:0000313" key="13">
    <source>
        <dbReference type="Proteomes" id="UP000030170"/>
    </source>
</evidence>
<dbReference type="GO" id="GO:0004713">
    <property type="term" value="F:protein tyrosine kinase activity"/>
    <property type="evidence" value="ECO:0007669"/>
    <property type="project" value="InterPro"/>
</dbReference>
<feature type="domain" description="Protein kinase" evidence="11">
    <location>
        <begin position="15"/>
        <end position="279"/>
    </location>
</feature>
<dbReference type="InterPro" id="IPR000719">
    <property type="entry name" value="Prot_kinase_dom"/>
</dbReference>
<evidence type="ECO:0000256" key="8">
    <source>
        <dbReference type="ARBA" id="ARBA00048679"/>
    </source>
</evidence>
<reference evidence="12 13" key="1">
    <citation type="journal article" date="2014" name="Mol. Ecol.">
        <title>Evolution of Synechococcus.</title>
        <authorList>
            <person name="Dvorak P."/>
            <person name="Casamatta D."/>
            <person name="Hasler P."/>
            <person name="Poulickova A."/>
            <person name="Ondrej V."/>
            <person name="Sanges R."/>
        </authorList>
    </citation>
    <scope>NUCLEOTIDE SEQUENCE [LARGE SCALE GENOMIC DNA]</scope>
    <source>
        <strain evidence="12 13">CAUP A 1101</strain>
    </source>
</reference>
<dbReference type="Gene3D" id="1.10.510.10">
    <property type="entry name" value="Transferase(Phosphotransferase) domain 1"/>
    <property type="match status" value="1"/>
</dbReference>
<keyword evidence="3" id="KW-0808">Transferase</keyword>
<dbReference type="Gene3D" id="3.30.200.20">
    <property type="entry name" value="Phosphorylase Kinase, domain 1"/>
    <property type="match status" value="1"/>
</dbReference>
<dbReference type="AlphaFoldDB" id="A0A098TKH8"/>
<keyword evidence="4 9" id="KW-0547">Nucleotide-binding</keyword>
<evidence type="ECO:0000256" key="7">
    <source>
        <dbReference type="ARBA" id="ARBA00047899"/>
    </source>
</evidence>
<comment type="caution">
    <text evidence="12">The sequence shown here is derived from an EMBL/GenBank/DDBJ whole genome shotgun (WGS) entry which is preliminary data.</text>
</comment>
<evidence type="ECO:0000256" key="5">
    <source>
        <dbReference type="ARBA" id="ARBA00022777"/>
    </source>
</evidence>
<dbReference type="InterPro" id="IPR011009">
    <property type="entry name" value="Kinase-like_dom_sf"/>
</dbReference>
<feature type="region of interest" description="Disordered" evidence="10">
    <location>
        <begin position="500"/>
        <end position="536"/>
    </location>
</feature>
<dbReference type="InterPro" id="IPR017441">
    <property type="entry name" value="Protein_kinase_ATP_BS"/>
</dbReference>
<dbReference type="GO" id="GO:0004674">
    <property type="term" value="F:protein serine/threonine kinase activity"/>
    <property type="evidence" value="ECO:0007669"/>
    <property type="project" value="UniProtKB-KW"/>
</dbReference>
<evidence type="ECO:0000256" key="10">
    <source>
        <dbReference type="SAM" id="MobiDB-lite"/>
    </source>
</evidence>
<evidence type="ECO:0000256" key="9">
    <source>
        <dbReference type="PROSITE-ProRule" id="PRU10141"/>
    </source>
</evidence>
<evidence type="ECO:0000256" key="2">
    <source>
        <dbReference type="ARBA" id="ARBA00022527"/>
    </source>
</evidence>
<dbReference type="EC" id="2.7.11.1" evidence="1"/>
<protein>
    <recommendedName>
        <fullName evidence="1">non-specific serine/threonine protein kinase</fullName>
        <ecNumber evidence="1">2.7.11.1</ecNumber>
    </recommendedName>
</protein>
<keyword evidence="2" id="KW-0723">Serine/threonine-protein kinase</keyword>
<organism evidence="12 13">
    <name type="scientific">Neosynechococcus sphagnicola sy1</name>
    <dbReference type="NCBI Taxonomy" id="1497020"/>
    <lineage>
        <taxon>Bacteria</taxon>
        <taxon>Bacillati</taxon>
        <taxon>Cyanobacteriota</taxon>
        <taxon>Cyanophyceae</taxon>
        <taxon>Neosynechococcales</taxon>
        <taxon>Neosynechococcaceae</taxon>
        <taxon>Neosynechococcus</taxon>
    </lineage>
</organism>
<accession>A0A098TKH8</accession>
<dbReference type="InterPro" id="IPR008266">
    <property type="entry name" value="Tyr_kinase_AS"/>
</dbReference>
<dbReference type="Gene3D" id="2.60.120.380">
    <property type="match status" value="2"/>
</dbReference>
<dbReference type="PANTHER" id="PTHR24363:SF0">
    <property type="entry name" value="SERINE_THREONINE KINASE LIKE DOMAIN CONTAINING 1"/>
    <property type="match status" value="1"/>
</dbReference>
<keyword evidence="6 9" id="KW-0067">ATP-binding</keyword>
<feature type="compositionally biased region" description="Pro residues" evidence="10">
    <location>
        <begin position="506"/>
        <end position="529"/>
    </location>
</feature>
<gene>
    <name evidence="12" type="ORF">DO97_04765</name>
</gene>
<dbReference type="SUPFAM" id="SSF56112">
    <property type="entry name" value="Protein kinase-like (PK-like)"/>
    <property type="match status" value="1"/>
</dbReference>
<evidence type="ECO:0000259" key="11">
    <source>
        <dbReference type="PROSITE" id="PS50011"/>
    </source>
</evidence>
<name>A0A098TKH8_9CYAN</name>
<evidence type="ECO:0000313" key="12">
    <source>
        <dbReference type="EMBL" id="KGF72794.1"/>
    </source>
</evidence>
<dbReference type="OrthoDB" id="507628at2"/>
<sequence length="637" mass="69601">MQPSLPSGTLLQSRYRLLKILGQGGFGRTYLAEDQARFQERCALKEWIPLQSGTYSLAKSQELFQREAAVLYQIQHPQVPQFRALFEQDGRFFLVQDYVAGSTYRTLLQDRVQQGFVFSEAEVLQLLRDLLPVLVYIHGQGIVHRDIAPDNVMLREADHKPVLIDFGVVKELVTRLQFSHSHSPVTTVGKLGYAPIEQMQTGRTYPSSDLYALAVTAVVLLTGYEPQDLFDDTTLTWHWQALVSLQPGFTQVLTRMLSQRPSDRYPSAQEVIQALQPLMTAVPHGLAATINHGTQPPHSALSHLQTVAVGGRPQPLPQSHRVPHSPDPMVPLPSRSFWENPGLLIPTGLVVAVLSGYASWSVVNALVNQGNLSPTLQPTPMNSASPLPTLTPKASVSVIPVVQIRPLELVTGQPLSQEGVLEASAPLIYRFTATKGQILKISVDGKAARITLLDPNQELVDRRAEGVRHWQGSLPLTGQYSLQLSPAPGIAESDYQLNIDLSNPAKPTPTPTTSPSPLDPSPTPSPTPTPTLSLPPAVEYDESTVQFGGGDTAQVSGQTSRQRVKRYRVSGQEGQMLQLDIREGTATLEVRDTSGQLIPGATGAPSWQGKLSSNGDYLIDIIADQPTDFTLEISLQN</sequence>
<dbReference type="PROSITE" id="PS00107">
    <property type="entry name" value="PROTEIN_KINASE_ATP"/>
    <property type="match status" value="1"/>
</dbReference>
<evidence type="ECO:0000256" key="1">
    <source>
        <dbReference type="ARBA" id="ARBA00012513"/>
    </source>
</evidence>
<dbReference type="RefSeq" id="WP_036532839.1">
    <property type="nucleotide sequence ID" value="NZ_JJML01000018.1"/>
</dbReference>
<dbReference type="CDD" id="cd14014">
    <property type="entry name" value="STKc_PknB_like"/>
    <property type="match status" value="1"/>
</dbReference>
<dbReference type="STRING" id="1497020.DO97_04765"/>
<dbReference type="InterPro" id="IPR020635">
    <property type="entry name" value="Tyr_kinase_cat_dom"/>
</dbReference>
<dbReference type="GO" id="GO:0005524">
    <property type="term" value="F:ATP binding"/>
    <property type="evidence" value="ECO:0007669"/>
    <property type="project" value="UniProtKB-UniRule"/>
</dbReference>
<keyword evidence="5" id="KW-0418">Kinase</keyword>
<dbReference type="PROSITE" id="PS50011">
    <property type="entry name" value="PROTEIN_KINASE_DOM"/>
    <property type="match status" value="1"/>
</dbReference>
<dbReference type="EMBL" id="JJML01000018">
    <property type="protein sequence ID" value="KGF72794.1"/>
    <property type="molecule type" value="Genomic_DNA"/>
</dbReference>
<evidence type="ECO:0000256" key="4">
    <source>
        <dbReference type="ARBA" id="ARBA00022741"/>
    </source>
</evidence>
<feature type="binding site" evidence="9">
    <location>
        <position position="45"/>
    </location>
    <ligand>
        <name>ATP</name>
        <dbReference type="ChEBI" id="CHEBI:30616"/>
    </ligand>
</feature>